<dbReference type="Proteomes" id="UP000501690">
    <property type="component" value="Linkage Group LG8"/>
</dbReference>
<protein>
    <submittedName>
        <fullName evidence="1">Uncharacterized protein</fullName>
    </submittedName>
</protein>
<sequence>MLAEAWVADVLYVQDGGVVGAGASLNASEMKNGTAVVELASLVCARVMLLRCCRMTMMLINGVEYGMEDAGAMETRSSGGGTIVVMAAVTVQMEASMVAAVEIHGGCREMNVPRV</sequence>
<dbReference type="EMBL" id="CP039352">
    <property type="protein sequence ID" value="QCE03953.1"/>
    <property type="molecule type" value="Genomic_DNA"/>
</dbReference>
<name>A0A4D6MRA9_VIGUN</name>
<evidence type="ECO:0000313" key="1">
    <source>
        <dbReference type="EMBL" id="QCE03953.1"/>
    </source>
</evidence>
<accession>A0A4D6MRA9</accession>
<gene>
    <name evidence="1" type="ORF">DEO72_LG8g1985</name>
</gene>
<reference evidence="1 2" key="1">
    <citation type="submission" date="2019-04" db="EMBL/GenBank/DDBJ databases">
        <title>An improved genome assembly and genetic linkage map for asparagus bean, Vigna unguiculata ssp. sesquipedialis.</title>
        <authorList>
            <person name="Xia Q."/>
            <person name="Zhang R."/>
            <person name="Dong Y."/>
        </authorList>
    </citation>
    <scope>NUCLEOTIDE SEQUENCE [LARGE SCALE GENOMIC DNA]</scope>
    <source>
        <tissue evidence="1">Leaf</tissue>
    </source>
</reference>
<proteinExistence type="predicted"/>
<dbReference type="AlphaFoldDB" id="A0A4D6MRA9"/>
<evidence type="ECO:0000313" key="2">
    <source>
        <dbReference type="Proteomes" id="UP000501690"/>
    </source>
</evidence>
<keyword evidence="2" id="KW-1185">Reference proteome</keyword>
<organism evidence="1 2">
    <name type="scientific">Vigna unguiculata</name>
    <name type="common">Cowpea</name>
    <dbReference type="NCBI Taxonomy" id="3917"/>
    <lineage>
        <taxon>Eukaryota</taxon>
        <taxon>Viridiplantae</taxon>
        <taxon>Streptophyta</taxon>
        <taxon>Embryophyta</taxon>
        <taxon>Tracheophyta</taxon>
        <taxon>Spermatophyta</taxon>
        <taxon>Magnoliopsida</taxon>
        <taxon>eudicotyledons</taxon>
        <taxon>Gunneridae</taxon>
        <taxon>Pentapetalae</taxon>
        <taxon>rosids</taxon>
        <taxon>fabids</taxon>
        <taxon>Fabales</taxon>
        <taxon>Fabaceae</taxon>
        <taxon>Papilionoideae</taxon>
        <taxon>50 kb inversion clade</taxon>
        <taxon>NPAAA clade</taxon>
        <taxon>indigoferoid/millettioid clade</taxon>
        <taxon>Phaseoleae</taxon>
        <taxon>Vigna</taxon>
    </lineage>
</organism>